<dbReference type="Proteomes" id="UP000467841">
    <property type="component" value="Unassembled WGS sequence"/>
</dbReference>
<comment type="caution">
    <text evidence="1">The sequence shown here is derived from an EMBL/GenBank/DDBJ whole genome shotgun (WGS) entry which is preliminary data.</text>
</comment>
<name>A0A6D2JB32_9BRAS</name>
<dbReference type="AlphaFoldDB" id="A0A6D2JB32"/>
<proteinExistence type="predicted"/>
<protein>
    <submittedName>
        <fullName evidence="1">Uncharacterized protein</fullName>
    </submittedName>
</protein>
<dbReference type="EMBL" id="CACVBM020001229">
    <property type="protein sequence ID" value="CAA7040444.1"/>
    <property type="molecule type" value="Genomic_DNA"/>
</dbReference>
<evidence type="ECO:0000313" key="1">
    <source>
        <dbReference type="EMBL" id="CAA7040444.1"/>
    </source>
</evidence>
<sequence>MKNSNSIFGFGISQKGIQVSGVGDFLGKKRNGFQTPAAAEPMGNHYKRWFAGSAGVSSLLGDPQDAIGLHLPPPSHRRLLQHFRWG</sequence>
<gene>
    <name evidence="1" type="ORF">MERR_LOCUS27679</name>
</gene>
<accession>A0A6D2JB32</accession>
<evidence type="ECO:0000313" key="2">
    <source>
        <dbReference type="Proteomes" id="UP000467841"/>
    </source>
</evidence>
<reference evidence="1" key="1">
    <citation type="submission" date="2020-01" db="EMBL/GenBank/DDBJ databases">
        <authorList>
            <person name="Mishra B."/>
        </authorList>
    </citation>
    <scope>NUCLEOTIDE SEQUENCE [LARGE SCALE GENOMIC DNA]</scope>
</reference>
<organism evidence="1 2">
    <name type="scientific">Microthlaspi erraticum</name>
    <dbReference type="NCBI Taxonomy" id="1685480"/>
    <lineage>
        <taxon>Eukaryota</taxon>
        <taxon>Viridiplantae</taxon>
        <taxon>Streptophyta</taxon>
        <taxon>Embryophyta</taxon>
        <taxon>Tracheophyta</taxon>
        <taxon>Spermatophyta</taxon>
        <taxon>Magnoliopsida</taxon>
        <taxon>eudicotyledons</taxon>
        <taxon>Gunneridae</taxon>
        <taxon>Pentapetalae</taxon>
        <taxon>rosids</taxon>
        <taxon>malvids</taxon>
        <taxon>Brassicales</taxon>
        <taxon>Brassicaceae</taxon>
        <taxon>Coluteocarpeae</taxon>
        <taxon>Microthlaspi</taxon>
    </lineage>
</organism>
<keyword evidence="2" id="KW-1185">Reference proteome</keyword>